<evidence type="ECO:0000313" key="1">
    <source>
        <dbReference type="EMBL" id="KAL2740567.1"/>
    </source>
</evidence>
<gene>
    <name evidence="1" type="ORF">V1478_000708</name>
</gene>
<organism evidence="1 2">
    <name type="scientific">Vespula squamosa</name>
    <name type="common">Southern yellow jacket</name>
    <name type="synonym">Wasp</name>
    <dbReference type="NCBI Taxonomy" id="30214"/>
    <lineage>
        <taxon>Eukaryota</taxon>
        <taxon>Metazoa</taxon>
        <taxon>Ecdysozoa</taxon>
        <taxon>Arthropoda</taxon>
        <taxon>Hexapoda</taxon>
        <taxon>Insecta</taxon>
        <taxon>Pterygota</taxon>
        <taxon>Neoptera</taxon>
        <taxon>Endopterygota</taxon>
        <taxon>Hymenoptera</taxon>
        <taxon>Apocrita</taxon>
        <taxon>Aculeata</taxon>
        <taxon>Vespoidea</taxon>
        <taxon>Vespidae</taxon>
        <taxon>Vespinae</taxon>
        <taxon>Vespula</taxon>
    </lineage>
</organism>
<dbReference type="EMBL" id="JAUDFV010000020">
    <property type="protein sequence ID" value="KAL2740567.1"/>
    <property type="molecule type" value="Genomic_DNA"/>
</dbReference>
<dbReference type="AlphaFoldDB" id="A0ABD2C696"/>
<proteinExistence type="predicted"/>
<protein>
    <submittedName>
        <fullName evidence="1">Uncharacterized protein</fullName>
    </submittedName>
</protein>
<evidence type="ECO:0000313" key="2">
    <source>
        <dbReference type="Proteomes" id="UP001607302"/>
    </source>
</evidence>
<keyword evidence="2" id="KW-1185">Reference proteome</keyword>
<reference evidence="1 2" key="1">
    <citation type="journal article" date="2024" name="Ann. Entomol. Soc. Am.">
        <title>Genomic analyses of the southern and eastern yellowjacket wasps (Hymenoptera: Vespidae) reveal evolutionary signatures of social life.</title>
        <authorList>
            <person name="Catto M.A."/>
            <person name="Caine P.B."/>
            <person name="Orr S.E."/>
            <person name="Hunt B.G."/>
            <person name="Goodisman M.A.D."/>
        </authorList>
    </citation>
    <scope>NUCLEOTIDE SEQUENCE [LARGE SCALE GENOMIC DNA]</scope>
    <source>
        <strain evidence="1">233</strain>
        <tissue evidence="1">Head and thorax</tissue>
    </source>
</reference>
<comment type="caution">
    <text evidence="1">The sequence shown here is derived from an EMBL/GenBank/DDBJ whole genome shotgun (WGS) entry which is preliminary data.</text>
</comment>
<sequence>MCKYIEKTRFLLVHGRARALLHSEEKRGRMKEREKERAAMFDSAAPASDAAATLLVSSTSQFGSQPCTVKKGTSFNFYIFETSFARRGKKIDHSPERSKNHRS</sequence>
<accession>A0ABD2C696</accession>
<name>A0ABD2C696_VESSQ</name>
<dbReference type="Proteomes" id="UP001607302">
    <property type="component" value="Unassembled WGS sequence"/>
</dbReference>